<dbReference type="AlphaFoldDB" id="A0A401LQ13"/>
<reference evidence="1 2" key="1">
    <citation type="submission" date="2018-10" db="EMBL/GenBank/DDBJ databases">
        <title>Draft Genome Sequence of Bacteroides sp. KCTC 15687.</title>
        <authorList>
            <person name="Yu S.Y."/>
            <person name="Kim J.S."/>
            <person name="Oh B.S."/>
            <person name="Park S.H."/>
            <person name="Kang S.W."/>
            <person name="Park J.E."/>
            <person name="Choi S.H."/>
            <person name="Han K.I."/>
            <person name="Lee K.C."/>
            <person name="Eom M.K."/>
            <person name="Suh M.K."/>
            <person name="Lee D.H."/>
            <person name="Yoon H."/>
            <person name="Kim B."/>
            <person name="Yang S.J."/>
            <person name="Lee J.S."/>
            <person name="Lee J.H."/>
        </authorList>
    </citation>
    <scope>NUCLEOTIDE SEQUENCE [LARGE SCALE GENOMIC DNA]</scope>
    <source>
        <strain evidence="1 2">KCTC 15687</strain>
    </source>
</reference>
<organism evidence="1 2">
    <name type="scientific">Bacteroides faecalis</name>
    <dbReference type="NCBI Taxonomy" id="2447885"/>
    <lineage>
        <taxon>Bacteria</taxon>
        <taxon>Pseudomonadati</taxon>
        <taxon>Bacteroidota</taxon>
        <taxon>Bacteroidia</taxon>
        <taxon>Bacteroidales</taxon>
        <taxon>Bacteroidaceae</taxon>
        <taxon>Bacteroides</taxon>
    </lineage>
</organism>
<dbReference type="RefSeq" id="WP_148098081.1">
    <property type="nucleotide sequence ID" value="NZ_BHWB01000002.1"/>
</dbReference>
<dbReference type="Proteomes" id="UP000288079">
    <property type="component" value="Unassembled WGS sequence"/>
</dbReference>
<name>A0A401LQ13_9BACE</name>
<sequence>MPIVATVIIGFNEEGDLMLEYEIVNYDHPLESHIKNVVVDKQEAYILTKEVNISLTQLPAYIAKKYGVQPFCQSAPSEAIALFKEILGHFASSGVKYEYRIKYKQ</sequence>
<gene>
    <name evidence="1" type="ORF">KGMB02408_06150</name>
</gene>
<dbReference type="EMBL" id="BHWB01000002">
    <property type="protein sequence ID" value="GCB33670.1"/>
    <property type="molecule type" value="Genomic_DNA"/>
</dbReference>
<evidence type="ECO:0000313" key="2">
    <source>
        <dbReference type="Proteomes" id="UP000288079"/>
    </source>
</evidence>
<keyword evidence="2" id="KW-1185">Reference proteome</keyword>
<accession>A0A401LQ13</accession>
<protein>
    <submittedName>
        <fullName evidence="1">Uncharacterized protein</fullName>
    </submittedName>
</protein>
<evidence type="ECO:0000313" key="1">
    <source>
        <dbReference type="EMBL" id="GCB33670.1"/>
    </source>
</evidence>
<proteinExistence type="predicted"/>
<comment type="caution">
    <text evidence="1">The sequence shown here is derived from an EMBL/GenBank/DDBJ whole genome shotgun (WGS) entry which is preliminary data.</text>
</comment>